<protein>
    <submittedName>
        <fullName evidence="2">Serine hydrolase domain-containing protein</fullName>
        <ecNumber evidence="2">3.1.1.103</ecNumber>
    </submittedName>
</protein>
<dbReference type="InterPro" id="IPR050491">
    <property type="entry name" value="AmpC-like"/>
</dbReference>
<accession>A0ABU8HAW5</accession>
<evidence type="ECO:0000313" key="3">
    <source>
        <dbReference type="Proteomes" id="UP001312865"/>
    </source>
</evidence>
<keyword evidence="3" id="KW-1185">Reference proteome</keyword>
<evidence type="ECO:0000313" key="2">
    <source>
        <dbReference type="EMBL" id="MEI5906328.1"/>
    </source>
</evidence>
<gene>
    <name evidence="2" type="ORF">WAK64_04580</name>
</gene>
<organism evidence="2 3">
    <name type="scientific">Bacillus spongiae</name>
    <dbReference type="NCBI Taxonomy" id="2683610"/>
    <lineage>
        <taxon>Bacteria</taxon>
        <taxon>Bacillati</taxon>
        <taxon>Bacillota</taxon>
        <taxon>Bacilli</taxon>
        <taxon>Bacillales</taxon>
        <taxon>Bacillaceae</taxon>
        <taxon>Bacillus</taxon>
    </lineage>
</organism>
<dbReference type="EC" id="3.1.1.103" evidence="2"/>
<comment type="caution">
    <text evidence="2">The sequence shown here is derived from an EMBL/GenBank/DDBJ whole genome shotgun (WGS) entry which is preliminary data.</text>
</comment>
<evidence type="ECO:0000259" key="1">
    <source>
        <dbReference type="Pfam" id="PF00144"/>
    </source>
</evidence>
<dbReference type="Pfam" id="PF00144">
    <property type="entry name" value="Beta-lactamase"/>
    <property type="match status" value="1"/>
</dbReference>
<dbReference type="PANTHER" id="PTHR46825">
    <property type="entry name" value="D-ALANYL-D-ALANINE-CARBOXYPEPTIDASE/ENDOPEPTIDASE AMPH"/>
    <property type="match status" value="1"/>
</dbReference>
<sequence length="351" mass="39170">MVKLMNEVQLHDVIKNICKQRQLPGLSICISDSSNRTITSATGVRSISTNEPLVVTDRLRAGSITKILIATLILKLQEQGIVHLEDTIEKHLPGILLKADKVTIRELLNHRSGLPDYIWSDEEGTKFIQHAVSDLNTKYLPTELIQKIGEDNLQFEPGQDYNYSNSGYILLGMIIEKCTGVSIQEALNHYIFSPLNLQNTYFPHEFAVDGPHAIGHSKVTNDFSELTEEINAEFSMLNVSLIWTAGALISVPLEINSMVKAIFEGHILSEESLNEMFVFQPINEENQYYGLGVHKYVLEDNVQAIGHQGGIYGFEAVTLKFLDSGLYVTVMINQMPAGVVSIAEEIVQLIQ</sequence>
<proteinExistence type="predicted"/>
<reference evidence="2 3" key="1">
    <citation type="journal article" date="2018" name="J. Microbiol.">
        <title>Bacillus spongiae sp. nov., isolated from sponge of Jeju Island.</title>
        <authorList>
            <person name="Lee G.E."/>
            <person name="Im W.T."/>
            <person name="Park J.S."/>
        </authorList>
    </citation>
    <scope>NUCLEOTIDE SEQUENCE [LARGE SCALE GENOMIC DNA]</scope>
    <source>
        <strain evidence="2 3">135PIL107-10</strain>
    </source>
</reference>
<keyword evidence="2" id="KW-0378">Hydrolase</keyword>
<dbReference type="Gene3D" id="3.40.710.10">
    <property type="entry name" value="DD-peptidase/beta-lactamase superfamily"/>
    <property type="match status" value="1"/>
</dbReference>
<dbReference type="InterPro" id="IPR001466">
    <property type="entry name" value="Beta-lactam-related"/>
</dbReference>
<dbReference type="GO" id="GO:0016787">
    <property type="term" value="F:hydrolase activity"/>
    <property type="evidence" value="ECO:0007669"/>
    <property type="project" value="UniProtKB-KW"/>
</dbReference>
<dbReference type="RefSeq" id="WP_336585764.1">
    <property type="nucleotide sequence ID" value="NZ_JBBAXC010000003.1"/>
</dbReference>
<dbReference type="InterPro" id="IPR012338">
    <property type="entry name" value="Beta-lactam/transpept-like"/>
</dbReference>
<dbReference type="EMBL" id="JBBAXC010000003">
    <property type="protein sequence ID" value="MEI5906328.1"/>
    <property type="molecule type" value="Genomic_DNA"/>
</dbReference>
<dbReference type="PANTHER" id="PTHR46825:SF7">
    <property type="entry name" value="D-ALANYL-D-ALANINE CARBOXYPEPTIDASE"/>
    <property type="match status" value="1"/>
</dbReference>
<feature type="domain" description="Beta-lactamase-related" evidence="1">
    <location>
        <begin position="12"/>
        <end position="337"/>
    </location>
</feature>
<name>A0ABU8HAW5_9BACI</name>
<dbReference type="SUPFAM" id="SSF56601">
    <property type="entry name" value="beta-lactamase/transpeptidase-like"/>
    <property type="match status" value="1"/>
</dbReference>
<dbReference type="Proteomes" id="UP001312865">
    <property type="component" value="Unassembled WGS sequence"/>
</dbReference>